<reference evidence="3 4" key="1">
    <citation type="journal article" date="2020" name="Microbiol. Resour. Announc.">
        <title>Complete genome sequences of four natural Pseudomonas isolates that catabolize a wide range of aromatic compounds relevant to lignin valorization.</title>
        <authorList>
            <person name="Hatmaker E.A."/>
            <person name="Presley G."/>
            <person name="Cannon O."/>
            <person name="Guss A.M."/>
            <person name="Elkins J.G."/>
        </authorList>
    </citation>
    <scope>NUCLEOTIDE SEQUENCE [LARGE SCALE GENOMIC DNA]</scope>
    <source>
        <strain evidence="3 4">B10D7D</strain>
    </source>
</reference>
<gene>
    <name evidence="3" type="ORF">HNQ25_14955</name>
</gene>
<organism evidence="3 4">
    <name type="scientific">Pseudomonas sediminis</name>
    <dbReference type="NCBI Taxonomy" id="1691904"/>
    <lineage>
        <taxon>Bacteria</taxon>
        <taxon>Pseudomonadati</taxon>
        <taxon>Pseudomonadota</taxon>
        <taxon>Gammaproteobacteria</taxon>
        <taxon>Pseudomonadales</taxon>
        <taxon>Pseudomonadaceae</taxon>
        <taxon>Pseudomonas</taxon>
    </lineage>
</organism>
<evidence type="ECO:0000256" key="1">
    <source>
        <dbReference type="ARBA" id="ARBA00022519"/>
    </source>
</evidence>
<evidence type="ECO:0000313" key="3">
    <source>
        <dbReference type="EMBL" id="QNG99598.1"/>
    </source>
</evidence>
<dbReference type="CDD" id="cd00761">
    <property type="entry name" value="Glyco_tranf_GTA_type"/>
    <property type="match status" value="1"/>
</dbReference>
<accession>A0ABX6SFH8</accession>
<dbReference type="SUPFAM" id="SSF53448">
    <property type="entry name" value="Nucleotide-diphospho-sugar transferases"/>
    <property type="match status" value="1"/>
</dbReference>
<keyword evidence="1" id="KW-1003">Cell membrane</keyword>
<proteinExistence type="predicted"/>
<dbReference type="InterPro" id="IPR001173">
    <property type="entry name" value="Glyco_trans_2-like"/>
</dbReference>
<dbReference type="InterPro" id="IPR029044">
    <property type="entry name" value="Nucleotide-diphossugar_trans"/>
</dbReference>
<dbReference type="Proteomes" id="UP000515254">
    <property type="component" value="Chromosome"/>
</dbReference>
<dbReference type="RefSeq" id="WP_179545121.1">
    <property type="nucleotide sequence ID" value="NZ_CP060009.1"/>
</dbReference>
<evidence type="ECO:0000259" key="2">
    <source>
        <dbReference type="Pfam" id="PF00535"/>
    </source>
</evidence>
<dbReference type="Gene3D" id="3.90.550.10">
    <property type="entry name" value="Spore Coat Polysaccharide Biosynthesis Protein SpsA, Chain A"/>
    <property type="match status" value="1"/>
</dbReference>
<dbReference type="Pfam" id="PF00535">
    <property type="entry name" value="Glycos_transf_2"/>
    <property type="match status" value="1"/>
</dbReference>
<dbReference type="EMBL" id="CP060009">
    <property type="protein sequence ID" value="QNG99598.1"/>
    <property type="molecule type" value="Genomic_DNA"/>
</dbReference>
<protein>
    <submittedName>
        <fullName evidence="3">Glycosyltransferase family 2 protein</fullName>
    </submittedName>
</protein>
<sequence>MESNYSGLPSEDEIVSAWGGEATPLVSICCIAFNHERYVEDALVGFLMQKTTFPFEILIHDDASLDGTADIIRSYQVRYPRIIKPIFQEVNQYSRGISMNATFNISRAKGNYIAFCEGDDYWSDRDKLALQVDKLEKSGAEICCHPTRVKFFHEDLEVSEKDGYGDWGERESLLSFKDILMKGGGAFSLSSIVVSKKVFDDLRERSETFYFNRISHFFIQLLGSWGGGAVYLPRYMSVYRSNHAGSWSYSNSGRVDFAVNNIDKYFNSLTVFFRLYGVYGAYRWRIYYLFFRRVLGFMLNGHFPLMARCRSLPRLLSLFFSAPRTSYN</sequence>
<dbReference type="PANTHER" id="PTHR22916">
    <property type="entry name" value="GLYCOSYLTRANSFERASE"/>
    <property type="match status" value="1"/>
</dbReference>
<feature type="domain" description="Glycosyltransferase 2-like" evidence="2">
    <location>
        <begin position="27"/>
        <end position="161"/>
    </location>
</feature>
<evidence type="ECO:0000313" key="4">
    <source>
        <dbReference type="Proteomes" id="UP000515254"/>
    </source>
</evidence>
<keyword evidence="1" id="KW-0472">Membrane</keyword>
<keyword evidence="4" id="KW-1185">Reference proteome</keyword>
<name>A0ABX6SFH8_9PSED</name>
<dbReference type="PANTHER" id="PTHR22916:SF3">
    <property type="entry name" value="UDP-GLCNAC:BETAGAL BETA-1,3-N-ACETYLGLUCOSAMINYLTRANSFERASE-LIKE PROTEIN 1"/>
    <property type="match status" value="1"/>
</dbReference>
<keyword evidence="1" id="KW-0997">Cell inner membrane</keyword>